<keyword evidence="2" id="KW-1185">Reference proteome</keyword>
<accession>A0A6H5HFY0</accession>
<evidence type="ECO:0000313" key="1">
    <source>
        <dbReference type="EMBL" id="CAB0015730.1"/>
    </source>
</evidence>
<reference evidence="1 2" key="1">
    <citation type="submission" date="2020-02" db="EMBL/GenBank/DDBJ databases">
        <authorList>
            <person name="Ferguson B K."/>
        </authorList>
    </citation>
    <scope>NUCLEOTIDE SEQUENCE [LARGE SCALE GENOMIC DNA]</scope>
</reference>
<dbReference type="EMBL" id="CADCXU010029418">
    <property type="protein sequence ID" value="CAB0015730.1"/>
    <property type="molecule type" value="Genomic_DNA"/>
</dbReference>
<gene>
    <name evidence="1" type="ORF">NTEN_LOCUS20070</name>
</gene>
<protein>
    <submittedName>
        <fullName evidence="1">Uncharacterized protein</fullName>
    </submittedName>
</protein>
<evidence type="ECO:0000313" key="2">
    <source>
        <dbReference type="Proteomes" id="UP000479000"/>
    </source>
</evidence>
<name>A0A6H5HFY0_9HEMI</name>
<proteinExistence type="predicted"/>
<dbReference type="Proteomes" id="UP000479000">
    <property type="component" value="Unassembled WGS sequence"/>
</dbReference>
<organism evidence="1 2">
    <name type="scientific">Nesidiocoris tenuis</name>
    <dbReference type="NCBI Taxonomy" id="355587"/>
    <lineage>
        <taxon>Eukaryota</taxon>
        <taxon>Metazoa</taxon>
        <taxon>Ecdysozoa</taxon>
        <taxon>Arthropoda</taxon>
        <taxon>Hexapoda</taxon>
        <taxon>Insecta</taxon>
        <taxon>Pterygota</taxon>
        <taxon>Neoptera</taxon>
        <taxon>Paraneoptera</taxon>
        <taxon>Hemiptera</taxon>
        <taxon>Heteroptera</taxon>
        <taxon>Panheteroptera</taxon>
        <taxon>Cimicomorpha</taxon>
        <taxon>Miridae</taxon>
        <taxon>Dicyphina</taxon>
        <taxon>Nesidiocoris</taxon>
    </lineage>
</organism>
<sequence>MDYIVCGVGPLDNNIVVFGCAKGPNGMSVGERPSLQVIQPAPEGFADLGIDFLSLRGFAKYTASDYSLVFRRAGSQKYQRMPSISFGSCQIVRRFCQGQTSGVFEEERPLPDSGGVGYLSTAKVPRGNCPPIGRMGTNVDPRILVERINFSEDIPMLKESLAKMMHDYSLQVCQTHNQTNSETEFQSHSQTHNETETQSCFQFAEFDFEFDFVSFWFIVSLTQSSFSM</sequence>
<dbReference type="OrthoDB" id="244107at2759"/>
<dbReference type="AlphaFoldDB" id="A0A6H5HFY0"/>